<evidence type="ECO:0000313" key="2">
    <source>
        <dbReference type="EMBL" id="KAJ9599205.1"/>
    </source>
</evidence>
<organism evidence="2 3">
    <name type="scientific">Diploptera punctata</name>
    <name type="common">Pacific beetle cockroach</name>
    <dbReference type="NCBI Taxonomy" id="6984"/>
    <lineage>
        <taxon>Eukaryota</taxon>
        <taxon>Metazoa</taxon>
        <taxon>Ecdysozoa</taxon>
        <taxon>Arthropoda</taxon>
        <taxon>Hexapoda</taxon>
        <taxon>Insecta</taxon>
        <taxon>Pterygota</taxon>
        <taxon>Neoptera</taxon>
        <taxon>Polyneoptera</taxon>
        <taxon>Dictyoptera</taxon>
        <taxon>Blattodea</taxon>
        <taxon>Blaberoidea</taxon>
        <taxon>Blaberidae</taxon>
        <taxon>Diplopterinae</taxon>
        <taxon>Diploptera</taxon>
    </lineage>
</organism>
<name>A0AAD8AI71_DIPPU</name>
<feature type="region of interest" description="Disordered" evidence="1">
    <location>
        <begin position="1"/>
        <end position="29"/>
    </location>
</feature>
<evidence type="ECO:0000256" key="1">
    <source>
        <dbReference type="SAM" id="MobiDB-lite"/>
    </source>
</evidence>
<dbReference type="AlphaFoldDB" id="A0AAD8AI71"/>
<reference evidence="2" key="1">
    <citation type="journal article" date="2023" name="IScience">
        <title>Live-bearing cockroach genome reveals convergent evolutionary mechanisms linked to viviparity in insects and beyond.</title>
        <authorList>
            <person name="Fouks B."/>
            <person name="Harrison M.C."/>
            <person name="Mikhailova A.A."/>
            <person name="Marchal E."/>
            <person name="English S."/>
            <person name="Carruthers M."/>
            <person name="Jennings E.C."/>
            <person name="Chiamaka E.L."/>
            <person name="Frigard R.A."/>
            <person name="Pippel M."/>
            <person name="Attardo G.M."/>
            <person name="Benoit J.B."/>
            <person name="Bornberg-Bauer E."/>
            <person name="Tobe S.S."/>
        </authorList>
    </citation>
    <scope>NUCLEOTIDE SEQUENCE</scope>
    <source>
        <strain evidence="2">Stay&amp;Tobe</strain>
    </source>
</reference>
<keyword evidence="3" id="KW-1185">Reference proteome</keyword>
<protein>
    <submittedName>
        <fullName evidence="2">Uncharacterized protein</fullName>
    </submittedName>
</protein>
<proteinExistence type="predicted"/>
<sequence length="105" mass="12341">TKKTDEINQSADRQRIQKGSRKSEKMSAPTVELRISDQILKKKRTTLSRTKVQMSGWVHTNKLVIIVQALGKAFNARKTKYVLWTQIQDHVAFYKYNCKLHEYFL</sequence>
<dbReference type="EMBL" id="JASPKZ010000827">
    <property type="protein sequence ID" value="KAJ9599205.1"/>
    <property type="molecule type" value="Genomic_DNA"/>
</dbReference>
<evidence type="ECO:0000313" key="3">
    <source>
        <dbReference type="Proteomes" id="UP001233999"/>
    </source>
</evidence>
<feature type="non-terminal residue" evidence="2">
    <location>
        <position position="1"/>
    </location>
</feature>
<gene>
    <name evidence="2" type="ORF">L9F63_010289</name>
</gene>
<dbReference type="Proteomes" id="UP001233999">
    <property type="component" value="Unassembled WGS sequence"/>
</dbReference>
<comment type="caution">
    <text evidence="2">The sequence shown here is derived from an EMBL/GenBank/DDBJ whole genome shotgun (WGS) entry which is preliminary data.</text>
</comment>
<feature type="non-terminal residue" evidence="2">
    <location>
        <position position="105"/>
    </location>
</feature>
<reference evidence="2" key="2">
    <citation type="submission" date="2023-05" db="EMBL/GenBank/DDBJ databases">
        <authorList>
            <person name="Fouks B."/>
        </authorList>
    </citation>
    <scope>NUCLEOTIDE SEQUENCE</scope>
    <source>
        <strain evidence="2">Stay&amp;Tobe</strain>
        <tissue evidence="2">Testes</tissue>
    </source>
</reference>
<accession>A0AAD8AI71</accession>